<name>A0ABR2M764_9ASPA</name>
<dbReference type="InterPro" id="IPR011992">
    <property type="entry name" value="EF-hand-dom_pair"/>
</dbReference>
<evidence type="ECO:0000313" key="2">
    <source>
        <dbReference type="Proteomes" id="UP001412067"/>
    </source>
</evidence>
<protein>
    <submittedName>
        <fullName evidence="1">Calmodulin-1</fullName>
    </submittedName>
</protein>
<dbReference type="Gene3D" id="1.10.238.10">
    <property type="entry name" value="EF-hand"/>
    <property type="match status" value="1"/>
</dbReference>
<dbReference type="Proteomes" id="UP001412067">
    <property type="component" value="Unassembled WGS sequence"/>
</dbReference>
<comment type="caution">
    <text evidence="1">The sequence shown here is derived from an EMBL/GenBank/DDBJ whole genome shotgun (WGS) entry which is preliminary data.</text>
</comment>
<evidence type="ECO:0000313" key="1">
    <source>
        <dbReference type="EMBL" id="KAK8959480.1"/>
    </source>
</evidence>
<proteinExistence type="predicted"/>
<reference evidence="1 2" key="1">
    <citation type="journal article" date="2022" name="Nat. Plants">
        <title>Genomes of leafy and leafless Platanthera orchids illuminate the evolution of mycoheterotrophy.</title>
        <authorList>
            <person name="Li M.H."/>
            <person name="Liu K.W."/>
            <person name="Li Z."/>
            <person name="Lu H.C."/>
            <person name="Ye Q.L."/>
            <person name="Zhang D."/>
            <person name="Wang J.Y."/>
            <person name="Li Y.F."/>
            <person name="Zhong Z.M."/>
            <person name="Liu X."/>
            <person name="Yu X."/>
            <person name="Liu D.K."/>
            <person name="Tu X.D."/>
            <person name="Liu B."/>
            <person name="Hao Y."/>
            <person name="Liao X.Y."/>
            <person name="Jiang Y.T."/>
            <person name="Sun W.H."/>
            <person name="Chen J."/>
            <person name="Chen Y.Q."/>
            <person name="Ai Y."/>
            <person name="Zhai J.W."/>
            <person name="Wu S.S."/>
            <person name="Zhou Z."/>
            <person name="Hsiao Y.Y."/>
            <person name="Wu W.L."/>
            <person name="Chen Y.Y."/>
            <person name="Lin Y.F."/>
            <person name="Hsu J.L."/>
            <person name="Li C.Y."/>
            <person name="Wang Z.W."/>
            <person name="Zhao X."/>
            <person name="Zhong W.Y."/>
            <person name="Ma X.K."/>
            <person name="Ma L."/>
            <person name="Huang J."/>
            <person name="Chen G.Z."/>
            <person name="Huang M.Z."/>
            <person name="Huang L."/>
            <person name="Peng D.H."/>
            <person name="Luo Y.B."/>
            <person name="Zou S.Q."/>
            <person name="Chen S.P."/>
            <person name="Lan S."/>
            <person name="Tsai W.C."/>
            <person name="Van de Peer Y."/>
            <person name="Liu Z.J."/>
        </authorList>
    </citation>
    <scope>NUCLEOTIDE SEQUENCE [LARGE SCALE GENOMIC DNA]</scope>
    <source>
        <strain evidence="1">Lor288</strain>
    </source>
</reference>
<organism evidence="1 2">
    <name type="scientific">Platanthera guangdongensis</name>
    <dbReference type="NCBI Taxonomy" id="2320717"/>
    <lineage>
        <taxon>Eukaryota</taxon>
        <taxon>Viridiplantae</taxon>
        <taxon>Streptophyta</taxon>
        <taxon>Embryophyta</taxon>
        <taxon>Tracheophyta</taxon>
        <taxon>Spermatophyta</taxon>
        <taxon>Magnoliopsida</taxon>
        <taxon>Liliopsida</taxon>
        <taxon>Asparagales</taxon>
        <taxon>Orchidaceae</taxon>
        <taxon>Orchidoideae</taxon>
        <taxon>Orchideae</taxon>
        <taxon>Orchidinae</taxon>
        <taxon>Platanthera</taxon>
    </lineage>
</organism>
<dbReference type="SUPFAM" id="SSF47473">
    <property type="entry name" value="EF-hand"/>
    <property type="match status" value="1"/>
</dbReference>
<dbReference type="EMBL" id="JBBWWR010000011">
    <property type="protein sequence ID" value="KAK8959480.1"/>
    <property type="molecule type" value="Genomic_DNA"/>
</dbReference>
<sequence length="113" mass="12923">MADQLTDEQISEFKEAFSLFDKDGDGDWVVFNPKGLRLEEDRFESSGLLSVKYPTNGVEKNYQYGSLAAFTIFVPDELLLRTNLPAPDPTFHVSVLRHFPPLSPRCMRVNLER</sequence>
<accession>A0ABR2M764</accession>
<keyword evidence="2" id="KW-1185">Reference proteome</keyword>
<gene>
    <name evidence="1" type="primary">CAM1</name>
    <name evidence="1" type="ORF">KSP40_PGU012971</name>
</gene>